<evidence type="ECO:0000256" key="2">
    <source>
        <dbReference type="RuleBase" id="RU003651"/>
    </source>
</evidence>
<evidence type="ECO:0000256" key="1">
    <source>
        <dbReference type="ARBA" id="ARBA00007448"/>
    </source>
</evidence>
<dbReference type="Pfam" id="PF00004">
    <property type="entry name" value="AAA"/>
    <property type="match status" value="1"/>
</dbReference>
<protein>
    <recommendedName>
        <fullName evidence="3">AAA+ ATPase domain-containing protein</fullName>
    </recommendedName>
</protein>
<gene>
    <name evidence="4" type="ORF">THRCLA_08015</name>
</gene>
<name>A0A1V9ZB28_9STRA</name>
<keyword evidence="5" id="KW-1185">Reference proteome</keyword>
<organism evidence="4 5">
    <name type="scientific">Thraustotheca clavata</name>
    <dbReference type="NCBI Taxonomy" id="74557"/>
    <lineage>
        <taxon>Eukaryota</taxon>
        <taxon>Sar</taxon>
        <taxon>Stramenopiles</taxon>
        <taxon>Oomycota</taxon>
        <taxon>Saprolegniomycetes</taxon>
        <taxon>Saprolegniales</taxon>
        <taxon>Achlyaceae</taxon>
        <taxon>Thraustotheca</taxon>
    </lineage>
</organism>
<keyword evidence="2" id="KW-0067">ATP-binding</keyword>
<dbReference type="GO" id="GO:0016887">
    <property type="term" value="F:ATP hydrolysis activity"/>
    <property type="evidence" value="ECO:0007669"/>
    <property type="project" value="InterPro"/>
</dbReference>
<dbReference type="InterPro" id="IPR050747">
    <property type="entry name" value="Mitochondrial_chaperone_BCS1"/>
</dbReference>
<evidence type="ECO:0000313" key="4">
    <source>
        <dbReference type="EMBL" id="OQR95127.1"/>
    </source>
</evidence>
<comment type="similarity">
    <text evidence="1">Belongs to the AAA ATPase family. BCS1 subfamily.</text>
</comment>
<dbReference type="InterPro" id="IPR003593">
    <property type="entry name" value="AAA+_ATPase"/>
</dbReference>
<dbReference type="InterPro" id="IPR003959">
    <property type="entry name" value="ATPase_AAA_core"/>
</dbReference>
<proteinExistence type="inferred from homology"/>
<feature type="domain" description="AAA+ ATPase" evidence="3">
    <location>
        <begin position="231"/>
        <end position="405"/>
    </location>
</feature>
<keyword evidence="2" id="KW-0547">Nucleotide-binding</keyword>
<dbReference type="SUPFAM" id="SSF52540">
    <property type="entry name" value="P-loop containing nucleoside triphosphate hydrolases"/>
    <property type="match status" value="1"/>
</dbReference>
<dbReference type="PROSITE" id="PS00674">
    <property type="entry name" value="AAA"/>
    <property type="match status" value="1"/>
</dbReference>
<evidence type="ECO:0000259" key="3">
    <source>
        <dbReference type="SMART" id="SM00382"/>
    </source>
</evidence>
<dbReference type="Gene3D" id="3.40.50.300">
    <property type="entry name" value="P-loop containing nucleotide triphosphate hydrolases"/>
    <property type="match status" value="1"/>
</dbReference>
<dbReference type="InterPro" id="IPR027417">
    <property type="entry name" value="P-loop_NTPase"/>
</dbReference>
<accession>A0A1V9ZB28</accession>
<dbReference type="OrthoDB" id="10251412at2759"/>
<dbReference type="STRING" id="74557.A0A1V9ZB28"/>
<dbReference type="Proteomes" id="UP000243217">
    <property type="component" value="Unassembled WGS sequence"/>
</dbReference>
<dbReference type="GO" id="GO:0005524">
    <property type="term" value="F:ATP binding"/>
    <property type="evidence" value="ECO:0007669"/>
    <property type="project" value="UniProtKB-KW"/>
</dbReference>
<dbReference type="SMART" id="SM00382">
    <property type="entry name" value="AAA"/>
    <property type="match status" value="1"/>
</dbReference>
<dbReference type="PANTHER" id="PTHR23070">
    <property type="entry name" value="BCS1 AAA-TYPE ATPASE"/>
    <property type="match status" value="1"/>
</dbReference>
<comment type="caution">
    <text evidence="4">The sequence shown here is derived from an EMBL/GenBank/DDBJ whole genome shotgun (WGS) entry which is preliminary data.</text>
</comment>
<dbReference type="AlphaFoldDB" id="A0A1V9ZB28"/>
<sequence>MKQQTNSWGKINDGDNKNHILLKAIAIYLTETLNMSKKTGRYELIENPKKRQKSVNDDDEEKEYDPYGYNNEGDLLEKLAIGALPPLNQWIEIEDGVEFVHEINNGNTDNNDSKEVTVKESTITYIFRSYKHDGTKRIDDFVNRAYKSYQEAIIAKHKKDKTRYMYIPAKTTTTSSDDENKEATVPTYKRYGLGEDKTFNSLFFDDKPELLSLLDNFLNKTGKFAIKGFPYKMGLLLHGPPGTGKTSLIKALAQYTKRHIVNISLSKIRTNQELMDAVFDLKFNVAGEDLPVKLSYDKIVFVMEDIDCASNVVNARTDEIKNQNDDGIPDLLAMFEDSSDKIIGPSPKKSSSDRLNLSGLLNVLDGVVDCPGRIVIMTTNHPEKLDPALIRPGRVNKKLLMGHINARQTILMMEHYFSARLDIKQKHEIHDIFANTTKSFSPADVEQLCAEHWDATTMMDALARLGD</sequence>
<dbReference type="EMBL" id="JNBS01002143">
    <property type="protein sequence ID" value="OQR95127.1"/>
    <property type="molecule type" value="Genomic_DNA"/>
</dbReference>
<dbReference type="InterPro" id="IPR003960">
    <property type="entry name" value="ATPase_AAA_CS"/>
</dbReference>
<reference evidence="4 5" key="1">
    <citation type="journal article" date="2014" name="Genome Biol. Evol.">
        <title>The secreted proteins of Achlya hypogyna and Thraustotheca clavata identify the ancestral oomycete secretome and reveal gene acquisitions by horizontal gene transfer.</title>
        <authorList>
            <person name="Misner I."/>
            <person name="Blouin N."/>
            <person name="Leonard G."/>
            <person name="Richards T.A."/>
            <person name="Lane C.E."/>
        </authorList>
    </citation>
    <scope>NUCLEOTIDE SEQUENCE [LARGE SCALE GENOMIC DNA]</scope>
    <source>
        <strain evidence="4 5">ATCC 34112</strain>
    </source>
</reference>
<evidence type="ECO:0000313" key="5">
    <source>
        <dbReference type="Proteomes" id="UP000243217"/>
    </source>
</evidence>